<keyword evidence="4" id="KW-1185">Reference proteome</keyword>
<feature type="compositionally biased region" description="Basic and acidic residues" evidence="1">
    <location>
        <begin position="221"/>
        <end position="230"/>
    </location>
</feature>
<name>A0AAV3PEI6_LITER</name>
<dbReference type="PANTHER" id="PTHR33924">
    <property type="entry name" value="CATION-TRANSPORTING ATPASE"/>
    <property type="match status" value="1"/>
</dbReference>
<comment type="caution">
    <text evidence="3">The sequence shown here is derived from an EMBL/GenBank/DDBJ whole genome shotgun (WGS) entry which is preliminary data.</text>
</comment>
<evidence type="ECO:0000313" key="3">
    <source>
        <dbReference type="EMBL" id="GAA0149686.1"/>
    </source>
</evidence>
<keyword evidence="2" id="KW-0812">Transmembrane</keyword>
<proteinExistence type="predicted"/>
<dbReference type="PANTHER" id="PTHR33924:SF1">
    <property type="entry name" value="DNA-DIRECTED RNA POLYMERASE SUBUNIT BETA"/>
    <property type="match status" value="1"/>
</dbReference>
<sequence>MDEDNCTFNRQKDRIALGDVTNKLGKRGFSTFSCVLEEGVDGIKENNKGKSILVNEKERIKSSCVLPRSCSEINSLMENAFSGISKAIGENRENKKNVFVLDEVKDLACNRKGPVTLDFSKDGVFRRNDAHFQDCDERKEISISGGSKGSIYNMELMVEAFLGADDIRTSAEAGDKSGDYCEILEHNVSLDKEYGNKRKNTDTNDEFVVSLENVHSDTDLLQDEGDHLGEEDFDQSETGSVEHNRLPLSQESRCFGLERCTNRKGGDCSSTNASIELIKDCSCSFCTKAAYIWTDLHYQDLKARIASKLIISPEMRNHFPFTLIYLLVFMGIHIHFVAIRKIEKEASLLVERSCGRTETEKHGNTPQNSSGVSSLDSKLMDQWRSLFSQMEKTYEHEGNHLVSLIVLFLCITPFHIWVVKSGLIF</sequence>
<feature type="transmembrane region" description="Helical" evidence="2">
    <location>
        <begin position="319"/>
        <end position="339"/>
    </location>
</feature>
<organism evidence="3 4">
    <name type="scientific">Lithospermum erythrorhizon</name>
    <name type="common">Purple gromwell</name>
    <name type="synonym">Lithospermum officinale var. erythrorhizon</name>
    <dbReference type="NCBI Taxonomy" id="34254"/>
    <lineage>
        <taxon>Eukaryota</taxon>
        <taxon>Viridiplantae</taxon>
        <taxon>Streptophyta</taxon>
        <taxon>Embryophyta</taxon>
        <taxon>Tracheophyta</taxon>
        <taxon>Spermatophyta</taxon>
        <taxon>Magnoliopsida</taxon>
        <taxon>eudicotyledons</taxon>
        <taxon>Gunneridae</taxon>
        <taxon>Pentapetalae</taxon>
        <taxon>asterids</taxon>
        <taxon>lamiids</taxon>
        <taxon>Boraginales</taxon>
        <taxon>Boraginaceae</taxon>
        <taxon>Boraginoideae</taxon>
        <taxon>Lithospermeae</taxon>
        <taxon>Lithospermum</taxon>
    </lineage>
</organism>
<evidence type="ECO:0000313" key="4">
    <source>
        <dbReference type="Proteomes" id="UP001454036"/>
    </source>
</evidence>
<feature type="region of interest" description="Disordered" evidence="1">
    <location>
        <begin position="221"/>
        <end position="241"/>
    </location>
</feature>
<reference evidence="3 4" key="1">
    <citation type="submission" date="2024-01" db="EMBL/GenBank/DDBJ databases">
        <title>The complete chloroplast genome sequence of Lithospermum erythrorhizon: insights into the phylogenetic relationship among Boraginaceae species and the maternal lineages of purple gromwells.</title>
        <authorList>
            <person name="Okada T."/>
            <person name="Watanabe K."/>
        </authorList>
    </citation>
    <scope>NUCLEOTIDE SEQUENCE [LARGE SCALE GENOMIC DNA]</scope>
</reference>
<dbReference type="EMBL" id="BAABME010001450">
    <property type="protein sequence ID" value="GAA0149686.1"/>
    <property type="molecule type" value="Genomic_DNA"/>
</dbReference>
<keyword evidence="2" id="KW-0472">Membrane</keyword>
<protein>
    <submittedName>
        <fullName evidence="3">Uncharacterized protein</fullName>
    </submittedName>
</protein>
<accession>A0AAV3PEI6</accession>
<evidence type="ECO:0000256" key="2">
    <source>
        <dbReference type="SAM" id="Phobius"/>
    </source>
</evidence>
<keyword evidence="2" id="KW-1133">Transmembrane helix</keyword>
<feature type="transmembrane region" description="Helical" evidence="2">
    <location>
        <begin position="401"/>
        <end position="419"/>
    </location>
</feature>
<evidence type="ECO:0000256" key="1">
    <source>
        <dbReference type="SAM" id="MobiDB-lite"/>
    </source>
</evidence>
<dbReference type="AlphaFoldDB" id="A0AAV3PEI6"/>
<dbReference type="Proteomes" id="UP001454036">
    <property type="component" value="Unassembled WGS sequence"/>
</dbReference>
<gene>
    <name evidence="3" type="ORF">LIER_08804</name>
</gene>